<dbReference type="Gene3D" id="3.30.700.10">
    <property type="entry name" value="Glycoprotein, Type 4 Pilin"/>
    <property type="match status" value="1"/>
</dbReference>
<evidence type="ECO:0000313" key="2">
    <source>
        <dbReference type="EMBL" id="NNV53938.1"/>
    </source>
</evidence>
<keyword evidence="1" id="KW-0472">Membrane</keyword>
<protein>
    <submittedName>
        <fullName evidence="2">Prepilin-type N-terminal cleavage/methylation domain-containing protein</fullName>
    </submittedName>
</protein>
<keyword evidence="3" id="KW-1185">Reference proteome</keyword>
<evidence type="ECO:0000256" key="1">
    <source>
        <dbReference type="SAM" id="Phobius"/>
    </source>
</evidence>
<feature type="transmembrane region" description="Helical" evidence="1">
    <location>
        <begin position="18"/>
        <end position="41"/>
    </location>
</feature>
<dbReference type="NCBIfam" id="TIGR02532">
    <property type="entry name" value="IV_pilin_GFxxxE"/>
    <property type="match status" value="1"/>
</dbReference>
<keyword evidence="1" id="KW-0812">Transmembrane</keyword>
<keyword evidence="1" id="KW-1133">Transmembrane helix</keyword>
<gene>
    <name evidence="2" type="ORF">GD597_00615</name>
</gene>
<dbReference type="InterPro" id="IPR045584">
    <property type="entry name" value="Pilin-like"/>
</dbReference>
<dbReference type="EMBL" id="WHPF01000001">
    <property type="protein sequence ID" value="NNV53938.1"/>
    <property type="molecule type" value="Genomic_DNA"/>
</dbReference>
<comment type="caution">
    <text evidence="2">The sequence shown here is derived from an EMBL/GenBank/DDBJ whole genome shotgun (WGS) entry which is preliminary data.</text>
</comment>
<evidence type="ECO:0000313" key="3">
    <source>
        <dbReference type="Proteomes" id="UP000598971"/>
    </source>
</evidence>
<proteinExistence type="predicted"/>
<dbReference type="RefSeq" id="WP_171605854.1">
    <property type="nucleotide sequence ID" value="NZ_WHPF01000001.1"/>
</dbReference>
<reference evidence="2" key="1">
    <citation type="submission" date="2019-10" db="EMBL/GenBank/DDBJ databases">
        <title>Draft genome sequence of Panacibacter sp. KCS-6.</title>
        <authorList>
            <person name="Yim K.J."/>
        </authorList>
    </citation>
    <scope>NUCLEOTIDE SEQUENCE</scope>
    <source>
        <strain evidence="2">KCS-6</strain>
    </source>
</reference>
<dbReference type="AlphaFoldDB" id="A0A8J8F9L3"/>
<sequence length="152" mass="16792">MLASSTIWQQWQRKRKQYLYFTLIEILVVVAIIAILAGLLLSSILDANCRSKIIDLLAILDAIKADITGATTSGPATDHAAAEIGKKMDDALIKFKAAKKAKCLDAADKKQINTKIQECIQLIVQIKDNQNDKVKELLEGIIQKLTGEKFPD</sequence>
<dbReference type="Proteomes" id="UP000598971">
    <property type="component" value="Unassembled WGS sequence"/>
</dbReference>
<name>A0A8J8F9L3_9BACT</name>
<accession>A0A8J8F9L3</accession>
<dbReference type="SUPFAM" id="SSF54523">
    <property type="entry name" value="Pili subunits"/>
    <property type="match status" value="1"/>
</dbReference>
<organism evidence="2 3">
    <name type="scientific">Limnovirga soli</name>
    <dbReference type="NCBI Taxonomy" id="2656915"/>
    <lineage>
        <taxon>Bacteria</taxon>
        <taxon>Pseudomonadati</taxon>
        <taxon>Bacteroidota</taxon>
        <taxon>Chitinophagia</taxon>
        <taxon>Chitinophagales</taxon>
        <taxon>Chitinophagaceae</taxon>
        <taxon>Limnovirga</taxon>
    </lineage>
</organism>
<dbReference type="InterPro" id="IPR012902">
    <property type="entry name" value="N_methyl_site"/>
</dbReference>